<keyword evidence="1" id="KW-1133">Transmembrane helix</keyword>
<accession>A0A0E9U2K7</accession>
<dbReference type="AlphaFoldDB" id="A0A0E9U2K7"/>
<evidence type="ECO:0000256" key="1">
    <source>
        <dbReference type="SAM" id="Phobius"/>
    </source>
</evidence>
<dbReference type="EMBL" id="GBXM01049374">
    <property type="protein sequence ID" value="JAH59203.1"/>
    <property type="molecule type" value="Transcribed_RNA"/>
</dbReference>
<keyword evidence="1" id="KW-0812">Transmembrane</keyword>
<evidence type="ECO:0000313" key="2">
    <source>
        <dbReference type="EMBL" id="JAH59203.1"/>
    </source>
</evidence>
<reference evidence="2" key="2">
    <citation type="journal article" date="2015" name="Fish Shellfish Immunol.">
        <title>Early steps in the European eel (Anguilla anguilla)-Vibrio vulnificus interaction in the gills: Role of the RtxA13 toxin.</title>
        <authorList>
            <person name="Callol A."/>
            <person name="Pajuelo D."/>
            <person name="Ebbesson L."/>
            <person name="Teles M."/>
            <person name="MacKenzie S."/>
            <person name="Amaro C."/>
        </authorList>
    </citation>
    <scope>NUCLEOTIDE SEQUENCE</scope>
</reference>
<protein>
    <submittedName>
        <fullName evidence="2">Uncharacterized protein</fullName>
    </submittedName>
</protein>
<keyword evidence="1" id="KW-0472">Membrane</keyword>
<proteinExistence type="predicted"/>
<organism evidence="2">
    <name type="scientific">Anguilla anguilla</name>
    <name type="common">European freshwater eel</name>
    <name type="synonym">Muraena anguilla</name>
    <dbReference type="NCBI Taxonomy" id="7936"/>
    <lineage>
        <taxon>Eukaryota</taxon>
        <taxon>Metazoa</taxon>
        <taxon>Chordata</taxon>
        <taxon>Craniata</taxon>
        <taxon>Vertebrata</taxon>
        <taxon>Euteleostomi</taxon>
        <taxon>Actinopterygii</taxon>
        <taxon>Neopterygii</taxon>
        <taxon>Teleostei</taxon>
        <taxon>Anguilliformes</taxon>
        <taxon>Anguillidae</taxon>
        <taxon>Anguilla</taxon>
    </lineage>
</organism>
<feature type="transmembrane region" description="Helical" evidence="1">
    <location>
        <begin position="15"/>
        <end position="34"/>
    </location>
</feature>
<reference evidence="2" key="1">
    <citation type="submission" date="2014-11" db="EMBL/GenBank/DDBJ databases">
        <authorList>
            <person name="Amaro Gonzalez C."/>
        </authorList>
    </citation>
    <scope>NUCLEOTIDE SEQUENCE</scope>
</reference>
<name>A0A0E9U2K7_ANGAN</name>
<sequence>MPLSNQYNYFANHELTLLVTLFSSQLACWLFKLVKSYC</sequence>